<dbReference type="RefSeq" id="WP_184663562.1">
    <property type="nucleotide sequence ID" value="NZ_JACHHB010000004.1"/>
</dbReference>
<dbReference type="InterPro" id="IPR012543">
    <property type="entry name" value="DUF1694"/>
</dbReference>
<dbReference type="PIRSF" id="PIRSF034303">
    <property type="entry name" value="DUF1694"/>
    <property type="match status" value="1"/>
</dbReference>
<dbReference type="InterPro" id="IPR029064">
    <property type="entry name" value="Ribosomal_eL30-like_sf"/>
</dbReference>
<sequence length="131" mass="15144">MGDKLKEVLEQGVYGKPEIKPEEKKLFLSTFAERVHLALTNRQVRHRGMYDKAIDVMKKEKDVHLYLNGDLGYSAYSNYVNEANKHRVAFTIINDSYDTPIGLVLASSKALPESRPSFFIKDEQYQRDMED</sequence>
<name>A0A840QP27_9BACI</name>
<accession>A0A840QP27</accession>
<keyword evidence="2" id="KW-1185">Reference proteome</keyword>
<dbReference type="AlphaFoldDB" id="A0A840QP27"/>
<dbReference type="Pfam" id="PF07997">
    <property type="entry name" value="DUF1694"/>
    <property type="match status" value="1"/>
</dbReference>
<dbReference type="Proteomes" id="UP000551878">
    <property type="component" value="Unassembled WGS sequence"/>
</dbReference>
<evidence type="ECO:0000313" key="2">
    <source>
        <dbReference type="Proteomes" id="UP000551878"/>
    </source>
</evidence>
<dbReference type="SUPFAM" id="SSF160515">
    <property type="entry name" value="YueI-like"/>
    <property type="match status" value="1"/>
</dbReference>
<proteinExistence type="predicted"/>
<dbReference type="EMBL" id="JACHHB010000004">
    <property type="protein sequence ID" value="MBB5173124.1"/>
    <property type="molecule type" value="Genomic_DNA"/>
</dbReference>
<organism evidence="1 2">
    <name type="scientific">Texcoconibacillus texcoconensis</name>
    <dbReference type="NCBI Taxonomy" id="1095777"/>
    <lineage>
        <taxon>Bacteria</taxon>
        <taxon>Bacillati</taxon>
        <taxon>Bacillota</taxon>
        <taxon>Bacilli</taxon>
        <taxon>Bacillales</taxon>
        <taxon>Bacillaceae</taxon>
        <taxon>Texcoconibacillus</taxon>
    </lineage>
</organism>
<reference evidence="1 2" key="1">
    <citation type="submission" date="2020-08" db="EMBL/GenBank/DDBJ databases">
        <title>Genomic Encyclopedia of Type Strains, Phase IV (KMG-IV): sequencing the most valuable type-strain genomes for metagenomic binning, comparative biology and taxonomic classification.</title>
        <authorList>
            <person name="Goeker M."/>
        </authorList>
    </citation>
    <scope>NUCLEOTIDE SEQUENCE [LARGE SCALE GENOMIC DNA]</scope>
    <source>
        <strain evidence="1 2">DSM 24696</strain>
    </source>
</reference>
<evidence type="ECO:0000313" key="1">
    <source>
        <dbReference type="EMBL" id="MBB5173124.1"/>
    </source>
</evidence>
<gene>
    <name evidence="1" type="ORF">HNQ41_001287</name>
</gene>
<comment type="caution">
    <text evidence="1">The sequence shown here is derived from an EMBL/GenBank/DDBJ whole genome shotgun (WGS) entry which is preliminary data.</text>
</comment>
<protein>
    <submittedName>
        <fullName evidence="1">Uncharacterized protein YueI</fullName>
    </submittedName>
</protein>
<dbReference type="Gene3D" id="3.30.1330.30">
    <property type="match status" value="1"/>
</dbReference>